<dbReference type="PANTHER" id="PTHR43591">
    <property type="entry name" value="METHYLTRANSFERASE"/>
    <property type="match status" value="1"/>
</dbReference>
<dbReference type="SUPFAM" id="SSF53335">
    <property type="entry name" value="S-adenosyl-L-methionine-dependent methyltransferases"/>
    <property type="match status" value="1"/>
</dbReference>
<organism evidence="2 3">
    <name type="scientific">Candidatus Woesebacteria bacterium RIFCSPLOWO2_01_FULL_39_25</name>
    <dbReference type="NCBI Taxonomy" id="1802521"/>
    <lineage>
        <taxon>Bacteria</taxon>
        <taxon>Candidatus Woeseibacteriota</taxon>
    </lineage>
</organism>
<proteinExistence type="predicted"/>
<sequence length="261" mass="29340">MTNFDYEEKVWGGNEVRLVPTYLSYLRLKYTLSDLAKVKGRILDAGCGGGGFAKAISMYRPDLAVYGVDISRKAVSHAKGSNKGVAFKVGDVYALPFADNFFDAVIVEDVFEHLQKPYEALDELSRVVKHGGILSAFIPLEGSVFSLHYWFSKLGWKSKRELAGHIQGFKEKDVNLKIKEKGFKLEKKRYGAHLLGQIVDVGFFTVVDLVGRRLETGIEQHLENKKVLTFFKNTITRLTNFESQILYFVPGAGIHIKAVKK</sequence>
<evidence type="ECO:0000313" key="3">
    <source>
        <dbReference type="Proteomes" id="UP000176725"/>
    </source>
</evidence>
<name>A0A1F8BJX6_9BACT</name>
<evidence type="ECO:0000259" key="1">
    <source>
        <dbReference type="Pfam" id="PF08241"/>
    </source>
</evidence>
<comment type="caution">
    <text evidence="2">The sequence shown here is derived from an EMBL/GenBank/DDBJ whole genome shotgun (WGS) entry which is preliminary data.</text>
</comment>
<dbReference type="AlphaFoldDB" id="A0A1F8BJX6"/>
<gene>
    <name evidence="2" type="ORF">A2893_00725</name>
</gene>
<dbReference type="CDD" id="cd02440">
    <property type="entry name" value="AdoMet_MTases"/>
    <property type="match status" value="1"/>
</dbReference>
<dbReference type="InterPro" id="IPR029063">
    <property type="entry name" value="SAM-dependent_MTases_sf"/>
</dbReference>
<feature type="domain" description="Methyltransferase type 11" evidence="1">
    <location>
        <begin position="43"/>
        <end position="134"/>
    </location>
</feature>
<accession>A0A1F8BJX6</accession>
<dbReference type="Proteomes" id="UP000176725">
    <property type="component" value="Unassembled WGS sequence"/>
</dbReference>
<dbReference type="GO" id="GO:0008757">
    <property type="term" value="F:S-adenosylmethionine-dependent methyltransferase activity"/>
    <property type="evidence" value="ECO:0007669"/>
    <property type="project" value="InterPro"/>
</dbReference>
<dbReference type="Gene3D" id="3.40.50.150">
    <property type="entry name" value="Vaccinia Virus protein VP39"/>
    <property type="match status" value="1"/>
</dbReference>
<dbReference type="EMBL" id="MGHH01000010">
    <property type="protein sequence ID" value="OGM64376.1"/>
    <property type="molecule type" value="Genomic_DNA"/>
</dbReference>
<reference evidence="2 3" key="1">
    <citation type="journal article" date="2016" name="Nat. Commun.">
        <title>Thousands of microbial genomes shed light on interconnected biogeochemical processes in an aquifer system.</title>
        <authorList>
            <person name="Anantharaman K."/>
            <person name="Brown C.T."/>
            <person name="Hug L.A."/>
            <person name="Sharon I."/>
            <person name="Castelle C.J."/>
            <person name="Probst A.J."/>
            <person name="Thomas B.C."/>
            <person name="Singh A."/>
            <person name="Wilkins M.J."/>
            <person name="Karaoz U."/>
            <person name="Brodie E.L."/>
            <person name="Williams K.H."/>
            <person name="Hubbard S.S."/>
            <person name="Banfield J.F."/>
        </authorList>
    </citation>
    <scope>NUCLEOTIDE SEQUENCE [LARGE SCALE GENOMIC DNA]</scope>
</reference>
<dbReference type="STRING" id="1802521.A2893_00725"/>
<dbReference type="Pfam" id="PF08241">
    <property type="entry name" value="Methyltransf_11"/>
    <property type="match status" value="1"/>
</dbReference>
<evidence type="ECO:0000313" key="2">
    <source>
        <dbReference type="EMBL" id="OGM64376.1"/>
    </source>
</evidence>
<dbReference type="InterPro" id="IPR013216">
    <property type="entry name" value="Methyltransf_11"/>
</dbReference>
<protein>
    <recommendedName>
        <fullName evidence="1">Methyltransferase type 11 domain-containing protein</fullName>
    </recommendedName>
</protein>